<evidence type="ECO:0000256" key="5">
    <source>
        <dbReference type="RuleBase" id="RU003465"/>
    </source>
</evidence>
<comment type="caution">
    <text evidence="7">The sequence shown here is derived from an EMBL/GenBank/DDBJ whole genome shotgun (WGS) entry which is preliminary data.</text>
</comment>
<protein>
    <recommendedName>
        <fullName evidence="6">PPM-type phosphatase domain-containing protein</fullName>
    </recommendedName>
</protein>
<dbReference type="PROSITE" id="PS51746">
    <property type="entry name" value="PPM_2"/>
    <property type="match status" value="1"/>
</dbReference>
<sequence>MRGNLFIWISSINHHRSSSMGNFLSSPLTEKDTHVGSGNGLSFGVSCMQGWRATMEDAHIARTSIPSFDGCSIFAVFDGHGGKLVADESALNLIETLEKQDVNVKDKDDIGGALTRAFLALDIEHRQLKQVVSGDDHSGCTAIAAFINDTHIVVANSGDSRSVLATDGGVVPMSYDHKPNNPGERQRIENAGGSVRNNRVNGDLAVCFVSRALGDFVYKQRPDLRAEDQQVSAEPDVKAVERTKDFEFLLLACDGVWDVMSNEDACAFVRSLLAHGESNMGLICEEVLDHCLSLGSRDNMSIVVVKFPGARIGTGDGVAGLRKLREAEAEAAKAVELAAQ</sequence>
<dbReference type="InterPro" id="IPR015655">
    <property type="entry name" value="PP2C"/>
</dbReference>
<dbReference type="Proteomes" id="UP000285430">
    <property type="component" value="Unassembled WGS sequence"/>
</dbReference>
<dbReference type="SUPFAM" id="SSF81606">
    <property type="entry name" value="PP2C-like"/>
    <property type="match status" value="1"/>
</dbReference>
<dbReference type="GO" id="GO:0016020">
    <property type="term" value="C:membrane"/>
    <property type="evidence" value="ECO:0007669"/>
    <property type="project" value="UniProtKB-SubCell"/>
</dbReference>
<evidence type="ECO:0000256" key="4">
    <source>
        <dbReference type="ARBA" id="ARBA00022912"/>
    </source>
</evidence>
<reference evidence="9 10" key="1">
    <citation type="submission" date="2018-08" db="EMBL/GenBank/DDBJ databases">
        <title>Aphanomyces genome sequencing and annotation.</title>
        <authorList>
            <person name="Minardi D."/>
            <person name="Oidtmann B."/>
            <person name="Van Der Giezen M."/>
            <person name="Studholme D.J."/>
        </authorList>
    </citation>
    <scope>NUCLEOTIDE SEQUENCE [LARGE SCALE GENOMIC DNA]</scope>
    <source>
        <strain evidence="8 9">Da</strain>
        <strain evidence="7 10">Sv</strain>
    </source>
</reference>
<dbReference type="Proteomes" id="UP000285712">
    <property type="component" value="Unassembled WGS sequence"/>
</dbReference>
<evidence type="ECO:0000256" key="1">
    <source>
        <dbReference type="ARBA" id="ARBA00004170"/>
    </source>
</evidence>
<accession>A0A3R6WRK3</accession>
<comment type="similarity">
    <text evidence="5">Belongs to the PP2C family.</text>
</comment>
<dbReference type="PROSITE" id="PS01032">
    <property type="entry name" value="PPM_1"/>
    <property type="match status" value="1"/>
</dbReference>
<evidence type="ECO:0000313" key="10">
    <source>
        <dbReference type="Proteomes" id="UP000285712"/>
    </source>
</evidence>
<evidence type="ECO:0000313" key="8">
    <source>
        <dbReference type="EMBL" id="RHZ30679.1"/>
    </source>
</evidence>
<organism evidence="7 10">
    <name type="scientific">Aphanomyces astaci</name>
    <name type="common">Crayfish plague agent</name>
    <dbReference type="NCBI Taxonomy" id="112090"/>
    <lineage>
        <taxon>Eukaryota</taxon>
        <taxon>Sar</taxon>
        <taxon>Stramenopiles</taxon>
        <taxon>Oomycota</taxon>
        <taxon>Saprolegniomycetes</taxon>
        <taxon>Saprolegniales</taxon>
        <taxon>Verrucalvaceae</taxon>
        <taxon>Aphanomyces</taxon>
    </lineage>
</organism>
<dbReference type="InterPro" id="IPR001932">
    <property type="entry name" value="PPM-type_phosphatase-like_dom"/>
</dbReference>
<dbReference type="CDD" id="cd00143">
    <property type="entry name" value="PP2Cc"/>
    <property type="match status" value="1"/>
</dbReference>
<name>A0A3R6WRK3_APHAT</name>
<dbReference type="InterPro" id="IPR036457">
    <property type="entry name" value="PPM-type-like_dom_sf"/>
</dbReference>
<dbReference type="GO" id="GO:0004722">
    <property type="term" value="F:protein serine/threonine phosphatase activity"/>
    <property type="evidence" value="ECO:0007669"/>
    <property type="project" value="InterPro"/>
</dbReference>
<dbReference type="SMART" id="SM00332">
    <property type="entry name" value="PP2Cc"/>
    <property type="match status" value="1"/>
</dbReference>
<proteinExistence type="inferred from homology"/>
<keyword evidence="2" id="KW-0479">Metal-binding</keyword>
<evidence type="ECO:0000256" key="2">
    <source>
        <dbReference type="ARBA" id="ARBA00022723"/>
    </source>
</evidence>
<dbReference type="Pfam" id="PF00481">
    <property type="entry name" value="PP2C"/>
    <property type="match status" value="1"/>
</dbReference>
<evidence type="ECO:0000313" key="7">
    <source>
        <dbReference type="EMBL" id="RHY88513.1"/>
    </source>
</evidence>
<keyword evidence="3 5" id="KW-0378">Hydrolase</keyword>
<dbReference type="AlphaFoldDB" id="A0A3R6WRK3"/>
<gene>
    <name evidence="7" type="ORF">DYB35_005925</name>
    <name evidence="8" type="ORF">DYB37_003836</name>
</gene>
<dbReference type="FunFam" id="3.60.40.10:FF:000075">
    <property type="entry name" value="Protein phosphatase 2C, putative"/>
    <property type="match status" value="1"/>
</dbReference>
<dbReference type="VEuPathDB" id="FungiDB:H257_03109"/>
<dbReference type="InterPro" id="IPR000222">
    <property type="entry name" value="PP2C_BS"/>
</dbReference>
<feature type="domain" description="PPM-type phosphatase" evidence="6">
    <location>
        <begin position="42"/>
        <end position="307"/>
    </location>
</feature>
<keyword evidence="4 5" id="KW-0904">Protein phosphatase</keyword>
<dbReference type="PANTHER" id="PTHR47992">
    <property type="entry name" value="PROTEIN PHOSPHATASE"/>
    <property type="match status" value="1"/>
</dbReference>
<comment type="subcellular location">
    <subcellularLocation>
        <location evidence="1">Membrane</location>
        <topology evidence="1">Peripheral membrane protein</topology>
    </subcellularLocation>
</comment>
<evidence type="ECO:0000259" key="6">
    <source>
        <dbReference type="PROSITE" id="PS51746"/>
    </source>
</evidence>
<evidence type="ECO:0000256" key="3">
    <source>
        <dbReference type="ARBA" id="ARBA00022801"/>
    </source>
</evidence>
<dbReference type="EMBL" id="QUTH01001394">
    <property type="protein sequence ID" value="RHZ30679.1"/>
    <property type="molecule type" value="Genomic_DNA"/>
</dbReference>
<evidence type="ECO:0000313" key="9">
    <source>
        <dbReference type="Proteomes" id="UP000285430"/>
    </source>
</evidence>
<dbReference type="GO" id="GO:0046872">
    <property type="term" value="F:metal ion binding"/>
    <property type="evidence" value="ECO:0007669"/>
    <property type="project" value="UniProtKB-KW"/>
</dbReference>
<dbReference type="EMBL" id="QUTG01004328">
    <property type="protein sequence ID" value="RHY88513.1"/>
    <property type="molecule type" value="Genomic_DNA"/>
</dbReference>
<dbReference type="Gene3D" id="3.60.40.10">
    <property type="entry name" value="PPM-type phosphatase domain"/>
    <property type="match status" value="1"/>
</dbReference>